<evidence type="ECO:0000256" key="17">
    <source>
        <dbReference type="ARBA" id="ARBA00057223"/>
    </source>
</evidence>
<dbReference type="EC" id="6.3.5.5" evidence="21"/>
<keyword evidence="5" id="KW-0055">Arginine biosynthesis</keyword>
<dbReference type="InterPro" id="IPR005479">
    <property type="entry name" value="CPAse_ATP-bd"/>
</dbReference>
<dbReference type="GO" id="GO:0005737">
    <property type="term" value="C:cytoplasm"/>
    <property type="evidence" value="ECO:0007669"/>
    <property type="project" value="TreeGrafter"/>
</dbReference>
<dbReference type="Pfam" id="PF02786">
    <property type="entry name" value="CPSase_L_D2"/>
    <property type="match status" value="2"/>
</dbReference>
<comment type="pathway">
    <text evidence="3">Amino-acid biosynthesis; L-arginine biosynthesis; carbamoyl phosphate from bicarbonate: step 1/1.</text>
</comment>
<comment type="pathway">
    <text evidence="2">Pyrimidine metabolism; UMP biosynthesis via de novo pathway; (S)-dihydroorotate from bicarbonate: step 1/3.</text>
</comment>
<evidence type="ECO:0000256" key="6">
    <source>
        <dbReference type="ARBA" id="ARBA00022598"/>
    </source>
</evidence>
<dbReference type="FunFam" id="3.40.50.20:FF:000001">
    <property type="entry name" value="Carbamoyl-phosphate synthase large chain"/>
    <property type="match status" value="2"/>
</dbReference>
<dbReference type="InterPro" id="IPR036897">
    <property type="entry name" value="CarbamoylP_synth_lsu_oligo_sf"/>
</dbReference>
<organism evidence="21 22">
    <name type="scientific">Salinibacter ruber</name>
    <dbReference type="NCBI Taxonomy" id="146919"/>
    <lineage>
        <taxon>Bacteria</taxon>
        <taxon>Pseudomonadati</taxon>
        <taxon>Rhodothermota</taxon>
        <taxon>Rhodothermia</taxon>
        <taxon>Rhodothermales</taxon>
        <taxon>Salinibacteraceae</taxon>
        <taxon>Salinibacter</taxon>
    </lineage>
</organism>
<dbReference type="InterPro" id="IPR006275">
    <property type="entry name" value="CPSase_lsu"/>
</dbReference>
<sequence>MPKRTDIETILLIGSGPIVIGQACEFDYSGSQSARALMDEGYRVVLVNSNPATIMTDPLMADEVYLRPLTPSSIAQIAREEQPDAVLPTMGGQTGLNVAQDLKEDGFWDEEGIEVIGVDIDTVQITEDRQEFRTLMDDIGLDQSRSDTAKSLLEAKEITQELGGLPVVIRPSYTLGGSGGGIVWKEDEFEEMVTRGLELSPAHQVLIDECLFGWKEYELELLRDPNDNVIIIASIENVTPMGVHTGDSVTVAPQQTLTDKQFQRMRDAAIKAMNSIGTFAGGCNIQFAFEPGTGRMIVIEINPRVSRSSALASKATGYPIAKVASKLAIGYTLDELSNEVTGDTSACFEPSLDYVVTKIPRFNFDKFEGVDEELTTQMKAVGEVMSIGRTFNESLQKAWQSLEIGYAGLGADRPDANRETVRERLTAPRWDNLLHVRHAFRYGASVEEVHDITQIDKWFLYQIKDLVALEEAVRTTPLREMDARFLREVKRAGFSDEQIAFLVPEDVTDREVRAHRTDENVTPAYQLVDTCAGEFPAETPYYYSSYETVNESTVTDRPKVLILGSGPNRIGQGIEFDYCCVHGVKAAQEMGYEALMLNCNPETVSTDFDVADKLYFEPVFWERVQDVIDLEQPEGVILQLGGQTAIKLGERFEEDGIQVLGTSYSKMDLVEDRGKFTSILQKLDIPFPPYGVAHSVEEALETAGRLGYPTLIRPSYVLGGEGMRIAINEDEVAEYVGNVLETYPDNEILLDRFLEDAVELDVDAICDGDEVWIAGMMQHIEPAGVHSGDSTAVLPPFSLSDEVLDTIREYVRALAFELDVLGLVNVQLIVKDGTVYVIEANPRASRTVPFIAKAAGIPIPAIATKVMLGETLETFRERGDLQSDLEEYAIKEPVFSWDKFPEVPKELGPEMKSTGESIAFVESLDAEQFEQPYEMKDLYLSR</sequence>
<dbReference type="FunFam" id="3.30.470.20:FF:000026">
    <property type="entry name" value="Carbamoyl-phosphate synthase large chain"/>
    <property type="match status" value="1"/>
</dbReference>
<evidence type="ECO:0000256" key="11">
    <source>
        <dbReference type="ARBA" id="ARBA00022840"/>
    </source>
</evidence>
<dbReference type="GO" id="GO:0046872">
    <property type="term" value="F:metal ion binding"/>
    <property type="evidence" value="ECO:0007669"/>
    <property type="project" value="UniProtKB-KW"/>
</dbReference>
<dbReference type="EMBL" id="JANUBF010000011">
    <property type="protein sequence ID" value="MCS4036849.1"/>
    <property type="molecule type" value="Genomic_DNA"/>
</dbReference>
<dbReference type="Gene3D" id="3.30.1490.20">
    <property type="entry name" value="ATP-grasp fold, A domain"/>
    <property type="match status" value="1"/>
</dbReference>
<keyword evidence="9" id="KW-0677">Repeat</keyword>
<dbReference type="GO" id="GO:0006541">
    <property type="term" value="P:glutamine metabolic process"/>
    <property type="evidence" value="ECO:0007669"/>
    <property type="project" value="TreeGrafter"/>
</dbReference>
<dbReference type="PANTHER" id="PTHR11405:SF53">
    <property type="entry name" value="CARBAMOYL-PHOSPHATE SYNTHASE [AMMONIA], MITOCHONDRIAL"/>
    <property type="match status" value="1"/>
</dbReference>
<feature type="domain" description="ATP-grasp" evidence="20">
    <location>
        <begin position="133"/>
        <end position="329"/>
    </location>
</feature>
<dbReference type="InterPro" id="IPR005480">
    <property type="entry name" value="CPSase_lsu_oligo"/>
</dbReference>
<evidence type="ECO:0000256" key="4">
    <source>
        <dbReference type="ARBA" id="ARBA00009799"/>
    </source>
</evidence>
<dbReference type="InterPro" id="IPR005483">
    <property type="entry name" value="CPSase_dom"/>
</dbReference>
<dbReference type="Gene3D" id="1.10.1030.10">
    <property type="entry name" value="Carbamoyl-phosphate synthetase, large subunit oligomerisation domain"/>
    <property type="match status" value="1"/>
</dbReference>
<evidence type="ECO:0000256" key="14">
    <source>
        <dbReference type="ARBA" id="ARBA00023211"/>
    </source>
</evidence>
<dbReference type="Gene3D" id="3.30.470.20">
    <property type="entry name" value="ATP-grasp fold, B domain"/>
    <property type="match status" value="2"/>
</dbReference>
<dbReference type="SUPFAM" id="SSF56059">
    <property type="entry name" value="Glutathione synthetase ATP-binding domain-like"/>
    <property type="match status" value="2"/>
</dbReference>
<dbReference type="GO" id="GO:0004087">
    <property type="term" value="F:carbamoyl-phosphate synthase (ammonia) activity"/>
    <property type="evidence" value="ECO:0007669"/>
    <property type="project" value="UniProtKB-EC"/>
</dbReference>
<evidence type="ECO:0000256" key="16">
    <source>
        <dbReference type="ARBA" id="ARBA00048816"/>
    </source>
</evidence>
<dbReference type="GO" id="GO:0006526">
    <property type="term" value="P:L-arginine biosynthetic process"/>
    <property type="evidence" value="ECO:0007669"/>
    <property type="project" value="UniProtKB-KW"/>
</dbReference>
<dbReference type="AlphaFoldDB" id="A0A9X2ZCL5"/>
<dbReference type="InterPro" id="IPR016185">
    <property type="entry name" value="PreATP-grasp_dom_sf"/>
</dbReference>
<comment type="similarity">
    <text evidence="4">Belongs to the CarB family.</text>
</comment>
<dbReference type="SMART" id="SM01096">
    <property type="entry name" value="CPSase_L_D3"/>
    <property type="match status" value="1"/>
</dbReference>
<name>A0A9X2ZCL5_9BACT</name>
<feature type="domain" description="ATP-grasp" evidence="20">
    <location>
        <begin position="677"/>
        <end position="868"/>
    </location>
</feature>
<dbReference type="Gene3D" id="3.40.50.20">
    <property type="match status" value="2"/>
</dbReference>
<reference evidence="21" key="1">
    <citation type="submission" date="2022-08" db="EMBL/GenBank/DDBJ databases">
        <title>Genomic Encyclopedia of Type Strains, Phase V (KMG-V): Genome sequencing to study the core and pangenomes of soil and plant-associated prokaryotes.</title>
        <authorList>
            <person name="Whitman W."/>
        </authorList>
    </citation>
    <scope>NUCLEOTIDE SEQUENCE</scope>
    <source>
        <strain evidence="21">SP3012</strain>
    </source>
</reference>
<keyword evidence="10 19" id="KW-0547">Nucleotide-binding</keyword>
<dbReference type="FunFam" id="3.30.470.20:FF:000007">
    <property type="entry name" value="Carbamoyl-phosphate synthase large chain"/>
    <property type="match status" value="1"/>
</dbReference>
<dbReference type="PANTHER" id="PTHR11405">
    <property type="entry name" value="CARBAMOYLTRANSFERASE FAMILY MEMBER"/>
    <property type="match status" value="1"/>
</dbReference>
<evidence type="ECO:0000256" key="10">
    <source>
        <dbReference type="ARBA" id="ARBA00022741"/>
    </source>
</evidence>
<keyword evidence="7" id="KW-0028">Amino-acid biosynthesis</keyword>
<comment type="catalytic activity">
    <reaction evidence="15">
        <text>hydrogencarbonate + NH4(+) + 2 ATP = carbamoyl phosphate + 2 ADP + phosphate + 2 H(+)</text>
        <dbReference type="Rhea" id="RHEA:18029"/>
        <dbReference type="ChEBI" id="CHEBI:15378"/>
        <dbReference type="ChEBI" id="CHEBI:17544"/>
        <dbReference type="ChEBI" id="CHEBI:28938"/>
        <dbReference type="ChEBI" id="CHEBI:30616"/>
        <dbReference type="ChEBI" id="CHEBI:43474"/>
        <dbReference type="ChEBI" id="CHEBI:58228"/>
        <dbReference type="ChEBI" id="CHEBI:456216"/>
        <dbReference type="EC" id="6.3.4.16"/>
    </reaction>
</comment>
<keyword evidence="6 21" id="KW-0436">Ligase</keyword>
<evidence type="ECO:0000256" key="8">
    <source>
        <dbReference type="ARBA" id="ARBA00022723"/>
    </source>
</evidence>
<dbReference type="RefSeq" id="WP_103016593.1">
    <property type="nucleotide sequence ID" value="NZ_JANTZC010000011.1"/>
</dbReference>
<dbReference type="PROSITE" id="PS50975">
    <property type="entry name" value="ATP_GRASP"/>
    <property type="match status" value="2"/>
</dbReference>
<evidence type="ECO:0000256" key="19">
    <source>
        <dbReference type="PROSITE-ProRule" id="PRU00409"/>
    </source>
</evidence>
<dbReference type="Proteomes" id="UP001155040">
    <property type="component" value="Unassembled WGS sequence"/>
</dbReference>
<dbReference type="SUPFAM" id="SSF52440">
    <property type="entry name" value="PreATP-grasp domain"/>
    <property type="match status" value="2"/>
</dbReference>
<evidence type="ECO:0000313" key="21">
    <source>
        <dbReference type="EMBL" id="MCS4036849.1"/>
    </source>
</evidence>
<dbReference type="Pfam" id="PF02787">
    <property type="entry name" value="CPSase_L_D3"/>
    <property type="match status" value="1"/>
</dbReference>
<keyword evidence="8" id="KW-0479">Metal-binding</keyword>
<evidence type="ECO:0000256" key="18">
    <source>
        <dbReference type="ARBA" id="ARBA00062056"/>
    </source>
</evidence>
<comment type="caution">
    <text evidence="21">The sequence shown here is derived from an EMBL/GenBank/DDBJ whole genome shotgun (WGS) entry which is preliminary data.</text>
</comment>
<comment type="cofactor">
    <cofactor evidence="1">
        <name>Mn(2+)</name>
        <dbReference type="ChEBI" id="CHEBI:29035"/>
    </cofactor>
</comment>
<dbReference type="GO" id="GO:0005524">
    <property type="term" value="F:ATP binding"/>
    <property type="evidence" value="ECO:0007669"/>
    <property type="project" value="UniProtKB-UniRule"/>
</dbReference>
<evidence type="ECO:0000256" key="3">
    <source>
        <dbReference type="ARBA" id="ARBA00005077"/>
    </source>
</evidence>
<keyword evidence="14" id="KW-0464">Manganese</keyword>
<accession>A0A9X2ZCL5</accession>
<dbReference type="InterPro" id="IPR011761">
    <property type="entry name" value="ATP-grasp"/>
</dbReference>
<keyword evidence="12" id="KW-0460">Magnesium</keyword>
<evidence type="ECO:0000256" key="1">
    <source>
        <dbReference type="ARBA" id="ARBA00001936"/>
    </source>
</evidence>
<evidence type="ECO:0000256" key="9">
    <source>
        <dbReference type="ARBA" id="ARBA00022737"/>
    </source>
</evidence>
<evidence type="ECO:0000256" key="7">
    <source>
        <dbReference type="ARBA" id="ARBA00022605"/>
    </source>
</evidence>
<evidence type="ECO:0000256" key="2">
    <source>
        <dbReference type="ARBA" id="ARBA00004812"/>
    </source>
</evidence>
<dbReference type="InterPro" id="IPR013815">
    <property type="entry name" value="ATP_grasp_subdomain_1"/>
</dbReference>
<evidence type="ECO:0000256" key="15">
    <source>
        <dbReference type="ARBA" id="ARBA00047359"/>
    </source>
</evidence>
<comment type="function">
    <text evidence="17">Large subunit of the glutamine-dependent carbamoyl phosphate synthetase (CPSase). CPSase catalyzes the formation of carbamoyl phosphate from the ammonia moiety of glutamine, carbonate, and phosphate donated by ATP, constituting the first step of 2 biosynthetic pathways, one leading to arginine and/or urea and the other to pyrimidine nucleotides. The large subunit (synthetase) binds the substrates ammonia (free or transferred from glutamine from the small subunit), hydrogencarbonate and ATP and carries out an ATP-coupled ligase reaction, activating hydrogencarbonate by forming carboxy phosphate which reacts with ammonia to form carbamoyl phosphate.</text>
</comment>
<dbReference type="GO" id="GO:0004088">
    <property type="term" value="F:carbamoyl-phosphate synthase (glutamine-hydrolyzing) activity"/>
    <property type="evidence" value="ECO:0007669"/>
    <property type="project" value="UniProtKB-EC"/>
</dbReference>
<comment type="catalytic activity">
    <reaction evidence="16">
        <text>hydrogencarbonate + L-glutamine + 2 ATP + H2O = carbamoyl phosphate + L-glutamate + 2 ADP + phosphate + 2 H(+)</text>
        <dbReference type="Rhea" id="RHEA:18633"/>
        <dbReference type="ChEBI" id="CHEBI:15377"/>
        <dbReference type="ChEBI" id="CHEBI:15378"/>
        <dbReference type="ChEBI" id="CHEBI:17544"/>
        <dbReference type="ChEBI" id="CHEBI:29985"/>
        <dbReference type="ChEBI" id="CHEBI:30616"/>
        <dbReference type="ChEBI" id="CHEBI:43474"/>
        <dbReference type="ChEBI" id="CHEBI:58228"/>
        <dbReference type="ChEBI" id="CHEBI:58359"/>
        <dbReference type="ChEBI" id="CHEBI:456216"/>
        <dbReference type="EC" id="6.3.5.5"/>
    </reaction>
</comment>
<keyword evidence="13" id="KW-0665">Pyrimidine biosynthesis</keyword>
<dbReference type="NCBIfam" id="NF009455">
    <property type="entry name" value="PRK12815.1"/>
    <property type="match status" value="1"/>
</dbReference>
<gene>
    <name evidence="21" type="ORF">GGQ01_001919</name>
</gene>
<evidence type="ECO:0000256" key="12">
    <source>
        <dbReference type="ARBA" id="ARBA00022842"/>
    </source>
</evidence>
<dbReference type="SUPFAM" id="SSF48108">
    <property type="entry name" value="Carbamoyl phosphate synthetase, large subunit connection domain"/>
    <property type="match status" value="1"/>
</dbReference>
<proteinExistence type="inferred from homology"/>
<evidence type="ECO:0000259" key="20">
    <source>
        <dbReference type="PROSITE" id="PS50975"/>
    </source>
</evidence>
<dbReference type="FunFam" id="1.10.1030.10:FF:000002">
    <property type="entry name" value="Carbamoyl-phosphate synthase large chain"/>
    <property type="match status" value="1"/>
</dbReference>
<keyword evidence="11 19" id="KW-0067">ATP-binding</keyword>
<dbReference type="PROSITE" id="PS00867">
    <property type="entry name" value="CPSASE_2"/>
    <property type="match status" value="2"/>
</dbReference>
<evidence type="ECO:0000256" key="13">
    <source>
        <dbReference type="ARBA" id="ARBA00022975"/>
    </source>
</evidence>
<evidence type="ECO:0000256" key="5">
    <source>
        <dbReference type="ARBA" id="ARBA00022571"/>
    </source>
</evidence>
<dbReference type="NCBIfam" id="NF003671">
    <property type="entry name" value="PRK05294.1"/>
    <property type="match status" value="1"/>
</dbReference>
<protein>
    <submittedName>
        <fullName evidence="21">Carbamoyl-phosphate synthase large subunit</fullName>
        <ecNumber evidence="21">6.3.5.5</ecNumber>
    </submittedName>
</protein>
<dbReference type="Pfam" id="PF25596">
    <property type="entry name" value="CPSase_L_D1"/>
    <property type="match status" value="2"/>
</dbReference>
<evidence type="ECO:0000313" key="22">
    <source>
        <dbReference type="Proteomes" id="UP001155040"/>
    </source>
</evidence>
<comment type="subunit">
    <text evidence="18">Composed of two chains; the small (or glutamine) chain promotes the hydrolysis of glutamine to ammonia, which is used by the large (or ammonia) chain to synthesize carbamoyl phosphate. Tetramer of heterodimers (alpha,beta)4.</text>
</comment>
<dbReference type="NCBIfam" id="TIGR01369">
    <property type="entry name" value="CPSaseII_lrg"/>
    <property type="match status" value="1"/>
</dbReference>
<dbReference type="PRINTS" id="PR00098">
    <property type="entry name" value="CPSASE"/>
</dbReference>
<dbReference type="GO" id="GO:0006221">
    <property type="term" value="P:pyrimidine nucleotide biosynthetic process"/>
    <property type="evidence" value="ECO:0007669"/>
    <property type="project" value="UniProtKB-KW"/>
</dbReference>
<dbReference type="InterPro" id="IPR058047">
    <property type="entry name" value="CPSase_preATP-grasp"/>
</dbReference>
<dbReference type="PROSITE" id="PS51257">
    <property type="entry name" value="PROKAR_LIPOPROTEIN"/>
    <property type="match status" value="1"/>
</dbReference>